<dbReference type="PANTHER" id="PTHR23164:SF30">
    <property type="entry name" value="EARLY ENDOSOME ANTIGEN 1"/>
    <property type="match status" value="1"/>
</dbReference>
<feature type="compositionally biased region" description="Low complexity" evidence="5">
    <location>
        <begin position="199"/>
        <end position="217"/>
    </location>
</feature>
<evidence type="ECO:0000256" key="5">
    <source>
        <dbReference type="SAM" id="MobiDB-lite"/>
    </source>
</evidence>
<feature type="compositionally biased region" description="Polar residues" evidence="5">
    <location>
        <begin position="185"/>
        <end position="198"/>
    </location>
</feature>
<reference evidence="7 8" key="1">
    <citation type="submission" date="2016-03" db="EMBL/GenBank/DDBJ databases">
        <title>Choanephora cucurbitarum.</title>
        <authorList>
            <person name="Min B."/>
            <person name="Park H."/>
            <person name="Park J.-H."/>
            <person name="Shin H.-D."/>
            <person name="Choi I.-G."/>
        </authorList>
    </citation>
    <scope>NUCLEOTIDE SEQUENCE [LARGE SCALE GENOMIC DNA]</scope>
    <source>
        <strain evidence="7 8">KUS-F28377</strain>
    </source>
</reference>
<dbReference type="Proteomes" id="UP000093000">
    <property type="component" value="Unassembled WGS sequence"/>
</dbReference>
<feature type="region of interest" description="Disordered" evidence="5">
    <location>
        <begin position="586"/>
        <end position="695"/>
    </location>
</feature>
<dbReference type="InterPro" id="IPR013083">
    <property type="entry name" value="Znf_RING/FYVE/PHD"/>
</dbReference>
<dbReference type="SUPFAM" id="SSF57903">
    <property type="entry name" value="FYVE/PHD zinc finger"/>
    <property type="match status" value="1"/>
</dbReference>
<evidence type="ECO:0000313" key="8">
    <source>
        <dbReference type="Proteomes" id="UP000093000"/>
    </source>
</evidence>
<comment type="caution">
    <text evidence="7">The sequence shown here is derived from an EMBL/GenBank/DDBJ whole genome shotgun (WGS) entry which is preliminary data.</text>
</comment>
<name>A0A1C7N764_9FUNG</name>
<feature type="region of interest" description="Disordered" evidence="5">
    <location>
        <begin position="183"/>
        <end position="217"/>
    </location>
</feature>
<protein>
    <recommendedName>
        <fullName evidence="6">FYVE-type domain-containing protein</fullName>
    </recommendedName>
</protein>
<dbReference type="InterPro" id="IPR017455">
    <property type="entry name" value="Znf_FYVE-rel"/>
</dbReference>
<dbReference type="PROSITE" id="PS50178">
    <property type="entry name" value="ZF_FYVE"/>
    <property type="match status" value="1"/>
</dbReference>
<gene>
    <name evidence="7" type="ORF">A0J61_07492</name>
</gene>
<evidence type="ECO:0000256" key="3">
    <source>
        <dbReference type="ARBA" id="ARBA00022833"/>
    </source>
</evidence>
<dbReference type="AlphaFoldDB" id="A0A1C7N764"/>
<keyword evidence="2 4" id="KW-0863">Zinc-finger</keyword>
<dbReference type="InterPro" id="IPR011989">
    <property type="entry name" value="ARM-like"/>
</dbReference>
<dbReference type="Gene3D" id="1.25.10.10">
    <property type="entry name" value="Leucine-rich Repeat Variant"/>
    <property type="match status" value="3"/>
</dbReference>
<dbReference type="STRING" id="101091.A0A1C7N764"/>
<dbReference type="OrthoDB" id="660555at2759"/>
<keyword evidence="1" id="KW-0479">Metal-binding</keyword>
<keyword evidence="8" id="KW-1185">Reference proteome</keyword>
<dbReference type="SUPFAM" id="SSF48371">
    <property type="entry name" value="ARM repeat"/>
    <property type="match status" value="1"/>
</dbReference>
<dbReference type="InterPro" id="IPR016024">
    <property type="entry name" value="ARM-type_fold"/>
</dbReference>
<sequence length="695" mass="77806">MQIIDDRLTFLLPRPAWVNDVDVQCCSSCNSAFGPLKRRHHCRNCGNIFCHECSSRNVPLPQLGYGTKPVRVCNGCFDVAYLVTYAIDEDHGLSTQMHGVRGLLELTEKDDARDLHNMVAYGGVDALIWLCRSSKSIQLHHLTTTILAMLAEKESIRPVIITKWALPPLLFLVRFYTIHPDLSSKKSPANSIHSSMTPSLTNHSEHSSLSSSSSSSSASNLVESRQSIKLEIIINCTHILYQLSRAGILSQKEVVSDGVFDMLLYLAKFDINQLKLEKGVIEATPLSNHEDEQPMKERVNIIQNLAAKAISAISSSVSFQPTVIGIVQGTDKLSCLLRSQNMDVRKYTAKTIAYLSLRNDKYKPILLNGDGAKALVSVLADLPQQDNLGDRNVEHQGSNSAAISHACCALANFATNNESQVNLMSQAHLLKYICNVPAVFPTHPEIHRHVARCLANLALYEENNEAMLTESNEKSHQKDCYNTLPTLVRLSKVKGNQIQRHVIRALDNLSSNVRLSKVKGNQIQRHVIRALDNLSSNAQKLNQPKWQVVFSDAFVYLQSLVDHTNDNDNDTTERVKNILSRQHHALDASLSDSPSVTESDISGDAQQSLPAVSGEDEEEDEDEERTKGTEEDEDEERTKGTEEDEDEERTKGTEEDEDEERTKGTEEDEEEDVSLKQHQQQQKQSKKKRRSRKNK</sequence>
<dbReference type="GO" id="GO:0008270">
    <property type="term" value="F:zinc ion binding"/>
    <property type="evidence" value="ECO:0007669"/>
    <property type="project" value="UniProtKB-KW"/>
</dbReference>
<evidence type="ECO:0000256" key="2">
    <source>
        <dbReference type="ARBA" id="ARBA00022771"/>
    </source>
</evidence>
<feature type="domain" description="FYVE-type" evidence="6">
    <location>
        <begin position="20"/>
        <end position="81"/>
    </location>
</feature>
<dbReference type="PANTHER" id="PTHR23164">
    <property type="entry name" value="EARLY ENDOSOME ANTIGEN 1"/>
    <property type="match status" value="1"/>
</dbReference>
<dbReference type="Pfam" id="PF01363">
    <property type="entry name" value="FYVE"/>
    <property type="match status" value="1"/>
</dbReference>
<keyword evidence="3" id="KW-0862">Zinc</keyword>
<evidence type="ECO:0000256" key="4">
    <source>
        <dbReference type="PROSITE-ProRule" id="PRU00091"/>
    </source>
</evidence>
<evidence type="ECO:0000259" key="6">
    <source>
        <dbReference type="PROSITE" id="PS50178"/>
    </source>
</evidence>
<feature type="compositionally biased region" description="Basic residues" evidence="5">
    <location>
        <begin position="684"/>
        <end position="695"/>
    </location>
</feature>
<proteinExistence type="predicted"/>
<dbReference type="InterPro" id="IPR011011">
    <property type="entry name" value="Znf_FYVE_PHD"/>
</dbReference>
<evidence type="ECO:0000256" key="1">
    <source>
        <dbReference type="ARBA" id="ARBA00022723"/>
    </source>
</evidence>
<accession>A0A1C7N764</accession>
<evidence type="ECO:0000313" key="7">
    <source>
        <dbReference type="EMBL" id="OBZ84456.1"/>
    </source>
</evidence>
<feature type="compositionally biased region" description="Polar residues" evidence="5">
    <location>
        <begin position="590"/>
        <end position="610"/>
    </location>
</feature>
<feature type="compositionally biased region" description="Acidic residues" evidence="5">
    <location>
        <begin position="614"/>
        <end position="623"/>
    </location>
</feature>
<dbReference type="InterPro" id="IPR000306">
    <property type="entry name" value="Znf_FYVE"/>
</dbReference>
<dbReference type="SMART" id="SM00064">
    <property type="entry name" value="FYVE"/>
    <property type="match status" value="1"/>
</dbReference>
<dbReference type="InParanoid" id="A0A1C7N764"/>
<dbReference type="EMBL" id="LUGH01000508">
    <property type="protein sequence ID" value="OBZ84456.1"/>
    <property type="molecule type" value="Genomic_DNA"/>
</dbReference>
<organism evidence="7 8">
    <name type="scientific">Choanephora cucurbitarum</name>
    <dbReference type="NCBI Taxonomy" id="101091"/>
    <lineage>
        <taxon>Eukaryota</taxon>
        <taxon>Fungi</taxon>
        <taxon>Fungi incertae sedis</taxon>
        <taxon>Mucoromycota</taxon>
        <taxon>Mucoromycotina</taxon>
        <taxon>Mucoromycetes</taxon>
        <taxon>Mucorales</taxon>
        <taxon>Mucorineae</taxon>
        <taxon>Choanephoraceae</taxon>
        <taxon>Choanephoroideae</taxon>
        <taxon>Choanephora</taxon>
    </lineage>
</organism>
<dbReference type="Gene3D" id="3.30.40.10">
    <property type="entry name" value="Zinc/RING finger domain, C3HC4 (zinc finger)"/>
    <property type="match status" value="1"/>
</dbReference>